<gene>
    <name evidence="3" type="ORF">CY34DRAFT_95694</name>
</gene>
<feature type="region of interest" description="Disordered" evidence="1">
    <location>
        <begin position="1"/>
        <end position="23"/>
    </location>
</feature>
<dbReference type="STRING" id="930992.A0A0D0AUX3"/>
<dbReference type="OrthoDB" id="2690740at2759"/>
<dbReference type="Proteomes" id="UP000054485">
    <property type="component" value="Unassembled WGS sequence"/>
</dbReference>
<name>A0A0D0AUX3_9AGAM</name>
<evidence type="ECO:0000313" key="4">
    <source>
        <dbReference type="Proteomes" id="UP000054485"/>
    </source>
</evidence>
<keyword evidence="2" id="KW-0812">Transmembrane</keyword>
<feature type="transmembrane region" description="Helical" evidence="2">
    <location>
        <begin position="189"/>
        <end position="207"/>
    </location>
</feature>
<reference evidence="4" key="2">
    <citation type="submission" date="2015-01" db="EMBL/GenBank/DDBJ databases">
        <title>Evolutionary Origins and Diversification of the Mycorrhizal Mutualists.</title>
        <authorList>
            <consortium name="DOE Joint Genome Institute"/>
            <consortium name="Mycorrhizal Genomics Consortium"/>
            <person name="Kohler A."/>
            <person name="Kuo A."/>
            <person name="Nagy L.G."/>
            <person name="Floudas D."/>
            <person name="Copeland A."/>
            <person name="Barry K.W."/>
            <person name="Cichocki N."/>
            <person name="Veneault-Fourrey C."/>
            <person name="LaButti K."/>
            <person name="Lindquist E.A."/>
            <person name="Lipzen A."/>
            <person name="Lundell T."/>
            <person name="Morin E."/>
            <person name="Murat C."/>
            <person name="Riley R."/>
            <person name="Ohm R."/>
            <person name="Sun H."/>
            <person name="Tunlid A."/>
            <person name="Henrissat B."/>
            <person name="Grigoriev I.V."/>
            <person name="Hibbett D.S."/>
            <person name="Martin F."/>
        </authorList>
    </citation>
    <scope>NUCLEOTIDE SEQUENCE [LARGE SCALE GENOMIC DNA]</scope>
    <source>
        <strain evidence="4">UH-Slu-Lm8-n1</strain>
    </source>
</reference>
<organism evidence="3 4">
    <name type="scientific">Suillus luteus UH-Slu-Lm8-n1</name>
    <dbReference type="NCBI Taxonomy" id="930992"/>
    <lineage>
        <taxon>Eukaryota</taxon>
        <taxon>Fungi</taxon>
        <taxon>Dikarya</taxon>
        <taxon>Basidiomycota</taxon>
        <taxon>Agaricomycotina</taxon>
        <taxon>Agaricomycetes</taxon>
        <taxon>Agaricomycetidae</taxon>
        <taxon>Boletales</taxon>
        <taxon>Suillineae</taxon>
        <taxon>Suillaceae</taxon>
        <taxon>Suillus</taxon>
    </lineage>
</organism>
<evidence type="ECO:0000313" key="3">
    <source>
        <dbReference type="EMBL" id="KIK35673.1"/>
    </source>
</evidence>
<feature type="compositionally biased region" description="Basic residues" evidence="1">
    <location>
        <begin position="1"/>
        <end position="22"/>
    </location>
</feature>
<keyword evidence="2" id="KW-0472">Membrane</keyword>
<dbReference type="HOGENOM" id="CLU_877654_0_0_1"/>
<dbReference type="AlphaFoldDB" id="A0A0D0AUX3"/>
<accession>A0A0D0AUX3</accession>
<evidence type="ECO:0000256" key="1">
    <source>
        <dbReference type="SAM" id="MobiDB-lite"/>
    </source>
</evidence>
<reference evidence="3 4" key="1">
    <citation type="submission" date="2014-04" db="EMBL/GenBank/DDBJ databases">
        <authorList>
            <consortium name="DOE Joint Genome Institute"/>
            <person name="Kuo A."/>
            <person name="Ruytinx J."/>
            <person name="Rineau F."/>
            <person name="Colpaert J."/>
            <person name="Kohler A."/>
            <person name="Nagy L.G."/>
            <person name="Floudas D."/>
            <person name="Copeland A."/>
            <person name="Barry K.W."/>
            <person name="Cichocki N."/>
            <person name="Veneault-Fourrey C."/>
            <person name="LaButti K."/>
            <person name="Lindquist E.A."/>
            <person name="Lipzen A."/>
            <person name="Lundell T."/>
            <person name="Morin E."/>
            <person name="Murat C."/>
            <person name="Sun H."/>
            <person name="Tunlid A."/>
            <person name="Henrissat B."/>
            <person name="Grigoriev I.V."/>
            <person name="Hibbett D.S."/>
            <person name="Martin F."/>
            <person name="Nordberg H.P."/>
            <person name="Cantor M.N."/>
            <person name="Hua S.X."/>
        </authorList>
    </citation>
    <scope>NUCLEOTIDE SEQUENCE [LARGE SCALE GENOMIC DNA]</scope>
    <source>
        <strain evidence="3 4">UH-Slu-Lm8-n1</strain>
    </source>
</reference>
<dbReference type="EMBL" id="KN835599">
    <property type="protein sequence ID" value="KIK35673.1"/>
    <property type="molecule type" value="Genomic_DNA"/>
</dbReference>
<proteinExistence type="predicted"/>
<protein>
    <submittedName>
        <fullName evidence="3">Uncharacterized protein</fullName>
    </submittedName>
</protein>
<sequence length="317" mass="35773">MLDGHKRRLTSRNLRQLHRHPYARTGTTIDPKVALFQPDCPRNGRRLCAPPRWQRQATSIRSNSFITSDALIAIIASARLDSTSSSLDTRLWVTNAVSYLKTPDRVELAGGSIEQTIARCHSISIQTTGSSLVAMITYMQLAIQCQSIIDSSTTENHTIRKIYNDQVARLKDAPLERTFQRWHENGCKFIMLAAGGSFFLLLIIAGLEIRWKITTIRFDVLRQVAKMLRQPGTTNGGLSLCALPVCTNWGPLTLQANLSSVVSRLLAFRSHTNHIFTRDSGVNHQQYHSYHCVDQMSNAYLSEKHILLVVSNKSWDW</sequence>
<evidence type="ECO:0000256" key="2">
    <source>
        <dbReference type="SAM" id="Phobius"/>
    </source>
</evidence>
<dbReference type="InParanoid" id="A0A0D0AUX3"/>
<keyword evidence="2" id="KW-1133">Transmembrane helix</keyword>
<keyword evidence="4" id="KW-1185">Reference proteome</keyword>